<evidence type="ECO:0000256" key="3">
    <source>
        <dbReference type="ARBA" id="ARBA00022695"/>
    </source>
</evidence>
<dbReference type="CDD" id="cd05403">
    <property type="entry name" value="NT_KNTase_like"/>
    <property type="match status" value="1"/>
</dbReference>
<feature type="domain" description="Polymerase beta nucleotidyltransferase" evidence="8">
    <location>
        <begin position="14"/>
        <end position="94"/>
    </location>
</feature>
<evidence type="ECO:0000313" key="10">
    <source>
        <dbReference type="Proteomes" id="UP000000939"/>
    </source>
</evidence>
<comment type="cofactor">
    <cofactor evidence="1">
        <name>Mg(2+)</name>
        <dbReference type="ChEBI" id="CHEBI:18420"/>
    </cofactor>
</comment>
<name>D5V4J0_ARCNC</name>
<dbReference type="InterPro" id="IPR041633">
    <property type="entry name" value="Polbeta"/>
</dbReference>
<evidence type="ECO:0000256" key="7">
    <source>
        <dbReference type="ARBA" id="ARBA00022842"/>
    </source>
</evidence>
<dbReference type="AlphaFoldDB" id="D5V4J0"/>
<dbReference type="InterPro" id="IPR043519">
    <property type="entry name" value="NT_sf"/>
</dbReference>
<evidence type="ECO:0000313" key="9">
    <source>
        <dbReference type="EMBL" id="ADG92895.1"/>
    </source>
</evidence>
<keyword evidence="3" id="KW-0548">Nucleotidyltransferase</keyword>
<organism evidence="9 10">
    <name type="scientific">Arcobacter nitrofigilis (strain ATCC 33309 / DSM 7299 / CCUG 15893 / LMG 7604 / NCTC 12251 / CI)</name>
    <name type="common">Campylobacter nitrofigilis</name>
    <dbReference type="NCBI Taxonomy" id="572480"/>
    <lineage>
        <taxon>Bacteria</taxon>
        <taxon>Pseudomonadati</taxon>
        <taxon>Campylobacterota</taxon>
        <taxon>Epsilonproteobacteria</taxon>
        <taxon>Campylobacterales</taxon>
        <taxon>Arcobacteraceae</taxon>
        <taxon>Arcobacter</taxon>
    </lineage>
</organism>
<evidence type="ECO:0000256" key="6">
    <source>
        <dbReference type="ARBA" id="ARBA00022840"/>
    </source>
</evidence>
<dbReference type="EMBL" id="CP001999">
    <property type="protein sequence ID" value="ADG92895.1"/>
    <property type="molecule type" value="Genomic_DNA"/>
</dbReference>
<dbReference type="Proteomes" id="UP000000939">
    <property type="component" value="Chromosome"/>
</dbReference>
<dbReference type="InterPro" id="IPR052038">
    <property type="entry name" value="Type-VII_TA_antitoxin"/>
</dbReference>
<dbReference type="Pfam" id="PF18765">
    <property type="entry name" value="Polbeta"/>
    <property type="match status" value="1"/>
</dbReference>
<keyword evidence="2" id="KW-0808">Transferase</keyword>
<keyword evidence="5" id="KW-0547">Nucleotide-binding</keyword>
<dbReference type="eggNOG" id="COG1669">
    <property type="taxonomic scope" value="Bacteria"/>
</dbReference>
<dbReference type="PANTHER" id="PTHR33571">
    <property type="entry name" value="SSL8005 PROTEIN"/>
    <property type="match status" value="1"/>
</dbReference>
<evidence type="ECO:0000256" key="5">
    <source>
        <dbReference type="ARBA" id="ARBA00022741"/>
    </source>
</evidence>
<keyword evidence="4" id="KW-0479">Metal-binding</keyword>
<dbReference type="STRING" id="572480.Arnit_1236"/>
<dbReference type="RefSeq" id="WP_013135040.1">
    <property type="nucleotide sequence ID" value="NC_014166.1"/>
</dbReference>
<dbReference type="GO" id="GO:0005524">
    <property type="term" value="F:ATP binding"/>
    <property type="evidence" value="ECO:0007669"/>
    <property type="project" value="UniProtKB-KW"/>
</dbReference>
<dbReference type="GO" id="GO:0016779">
    <property type="term" value="F:nucleotidyltransferase activity"/>
    <property type="evidence" value="ECO:0007669"/>
    <property type="project" value="UniProtKB-KW"/>
</dbReference>
<dbReference type="GO" id="GO:0046872">
    <property type="term" value="F:metal ion binding"/>
    <property type="evidence" value="ECO:0007669"/>
    <property type="project" value="UniProtKB-KW"/>
</dbReference>
<accession>D5V4J0</accession>
<dbReference type="HOGENOM" id="CLU_130257_10_3_7"/>
<dbReference type="Gene3D" id="3.30.460.10">
    <property type="entry name" value="Beta Polymerase, domain 2"/>
    <property type="match status" value="1"/>
</dbReference>
<keyword evidence="7" id="KW-0460">Magnesium</keyword>
<reference evidence="9 10" key="1">
    <citation type="journal article" date="2010" name="Stand. Genomic Sci.">
        <title>Complete genome sequence of Arcobacter nitrofigilis type strain (CI).</title>
        <authorList>
            <person name="Pati A."/>
            <person name="Gronow S."/>
            <person name="Lapidus A."/>
            <person name="Copeland A."/>
            <person name="Glavina Del Rio T."/>
            <person name="Nolan M."/>
            <person name="Lucas S."/>
            <person name="Tice H."/>
            <person name="Cheng J.F."/>
            <person name="Han C."/>
            <person name="Chertkov O."/>
            <person name="Bruce D."/>
            <person name="Tapia R."/>
            <person name="Goodwin L."/>
            <person name="Pitluck S."/>
            <person name="Liolios K."/>
            <person name="Ivanova N."/>
            <person name="Mavromatis K."/>
            <person name="Chen A."/>
            <person name="Palaniappan K."/>
            <person name="Land M."/>
            <person name="Hauser L."/>
            <person name="Chang Y.J."/>
            <person name="Jeffries C.D."/>
            <person name="Detter J.C."/>
            <person name="Rohde M."/>
            <person name="Goker M."/>
            <person name="Bristow J."/>
            <person name="Eisen J.A."/>
            <person name="Markowitz V."/>
            <person name="Hugenholtz P."/>
            <person name="Klenk H.P."/>
            <person name="Kyrpides N.C."/>
        </authorList>
    </citation>
    <scope>NUCLEOTIDE SEQUENCE [LARGE SCALE GENOMIC DNA]</scope>
    <source>
        <strain evidence="10">ATCC 33309 / DSM 7299 / CCUG 15893 / LMG 7604 / NCTC 12251 / CI</strain>
    </source>
</reference>
<evidence type="ECO:0000259" key="8">
    <source>
        <dbReference type="Pfam" id="PF18765"/>
    </source>
</evidence>
<dbReference type="SUPFAM" id="SSF81301">
    <property type="entry name" value="Nucleotidyltransferase"/>
    <property type="match status" value="1"/>
</dbReference>
<gene>
    <name evidence="9" type="ordered locus">Arnit_1236</name>
</gene>
<dbReference type="PANTHER" id="PTHR33571:SF14">
    <property type="entry name" value="PROTEIN ADENYLYLTRANSFERASE MJ0435-RELATED"/>
    <property type="match status" value="1"/>
</dbReference>
<proteinExistence type="predicted"/>
<keyword evidence="6" id="KW-0067">ATP-binding</keyword>
<evidence type="ECO:0000256" key="2">
    <source>
        <dbReference type="ARBA" id="ARBA00022679"/>
    </source>
</evidence>
<dbReference type="OrthoDB" id="5334523at2"/>
<evidence type="ECO:0000256" key="1">
    <source>
        <dbReference type="ARBA" id="ARBA00001946"/>
    </source>
</evidence>
<sequence>MERKLAINILETFKNKNKDKYGIEAIGLFGSVARNEAKDSSDVDICIKTSKADMFTMVHIKEELEELMSSHIDIVRVREKMNPFLKNRIEKEAIYV</sequence>
<protein>
    <submittedName>
        <fullName evidence="9">DNA polymerase beta domain protein region</fullName>
    </submittedName>
</protein>
<keyword evidence="10" id="KW-1185">Reference proteome</keyword>
<dbReference type="KEGG" id="ant:Arnit_1236"/>
<evidence type="ECO:0000256" key="4">
    <source>
        <dbReference type="ARBA" id="ARBA00022723"/>
    </source>
</evidence>